<evidence type="ECO:0000313" key="3">
    <source>
        <dbReference type="Proteomes" id="UP000620224"/>
    </source>
</evidence>
<dbReference type="Gene3D" id="1.10.260.40">
    <property type="entry name" value="lambda repressor-like DNA-binding domains"/>
    <property type="match status" value="1"/>
</dbReference>
<evidence type="ECO:0000313" key="2">
    <source>
        <dbReference type="EMBL" id="GGW33359.1"/>
    </source>
</evidence>
<dbReference type="InterPro" id="IPR001387">
    <property type="entry name" value="Cro/C1-type_HTH"/>
</dbReference>
<dbReference type="AlphaFoldDB" id="A0A918IW82"/>
<gene>
    <name evidence="2" type="ORF">GCM10010503_06740</name>
</gene>
<keyword evidence="3" id="KW-1185">Reference proteome</keyword>
<dbReference type="GO" id="GO:0003677">
    <property type="term" value="F:DNA binding"/>
    <property type="evidence" value="ECO:0007669"/>
    <property type="project" value="InterPro"/>
</dbReference>
<reference evidence="2" key="1">
    <citation type="journal article" date="2014" name="Int. J. Syst. Evol. Microbiol.">
        <title>Complete genome sequence of Corynebacterium casei LMG S-19264T (=DSM 44701T), isolated from a smear-ripened cheese.</title>
        <authorList>
            <consortium name="US DOE Joint Genome Institute (JGI-PGF)"/>
            <person name="Walter F."/>
            <person name="Albersmeier A."/>
            <person name="Kalinowski J."/>
            <person name="Ruckert C."/>
        </authorList>
    </citation>
    <scope>NUCLEOTIDE SEQUENCE</scope>
    <source>
        <strain evidence="2">JCM 4490</strain>
    </source>
</reference>
<dbReference type="CDD" id="cd00093">
    <property type="entry name" value="HTH_XRE"/>
    <property type="match status" value="1"/>
</dbReference>
<reference evidence="2" key="2">
    <citation type="submission" date="2020-09" db="EMBL/GenBank/DDBJ databases">
        <authorList>
            <person name="Sun Q."/>
            <person name="Ohkuma M."/>
        </authorList>
    </citation>
    <scope>NUCLEOTIDE SEQUENCE</scope>
    <source>
        <strain evidence="2">JCM 4490</strain>
    </source>
</reference>
<accession>A0A918IW82</accession>
<proteinExistence type="predicted"/>
<organism evidence="2 3">
    <name type="scientific">Streptomyces lucensis JCM 4490</name>
    <dbReference type="NCBI Taxonomy" id="1306176"/>
    <lineage>
        <taxon>Bacteria</taxon>
        <taxon>Bacillati</taxon>
        <taxon>Actinomycetota</taxon>
        <taxon>Actinomycetes</taxon>
        <taxon>Kitasatosporales</taxon>
        <taxon>Streptomycetaceae</taxon>
        <taxon>Streptomyces</taxon>
    </lineage>
</organism>
<comment type="caution">
    <text evidence="2">The sequence shown here is derived from an EMBL/GenBank/DDBJ whole genome shotgun (WGS) entry which is preliminary data.</text>
</comment>
<name>A0A918IW82_9ACTN</name>
<sequence>MGAMPGATMGARVRVLRGEGMGDTGIGALLVRLRTERGWSQQRVADECNTLEGRATKTGKEIGRYEREVRIPVPYTRKYLAQVFGVDAAVLDQAVAVSKSRRSGEGADEVGQAPLAWPTARPRTVAGAVSADAVASAEFARFIAQRNADEFVVEQLEADVARLARAYVSHPLLEVYVEIKRLRNGVFELLRGRQHPRQTTDLYVTASRLCGLSAHVCLDLGDYDSAATHSRTARACAEAVGHEGMLAWVRAVESLIAYWTGHYERAARLAQAGRQHRAGGSIGARLASLEARALAIVGDRAGAVAALAGAECAREAMRGHDEVPGIFAFPAAKQFAYAGTSHLAVGGREHVQQAIASADTAIRLYRSAEDDDQSVGDLFAAHVDLARGHMLLGDLDGTEAMLGFVLGSPPERMSASIVRRLTALGHELSEPQYGGAAQAVHLRERLQHTAVLAAAPAAHPPELPT</sequence>
<dbReference type="Proteomes" id="UP000620224">
    <property type="component" value="Unassembled WGS sequence"/>
</dbReference>
<feature type="domain" description="HTH cro/C1-type" evidence="1">
    <location>
        <begin position="30"/>
        <end position="91"/>
    </location>
</feature>
<dbReference type="SUPFAM" id="SSF47413">
    <property type="entry name" value="lambda repressor-like DNA-binding domains"/>
    <property type="match status" value="1"/>
</dbReference>
<evidence type="ECO:0000259" key="1">
    <source>
        <dbReference type="PROSITE" id="PS50943"/>
    </source>
</evidence>
<dbReference type="InterPro" id="IPR010982">
    <property type="entry name" value="Lambda_DNA-bd_dom_sf"/>
</dbReference>
<dbReference type="PROSITE" id="PS50943">
    <property type="entry name" value="HTH_CROC1"/>
    <property type="match status" value="1"/>
</dbReference>
<protein>
    <recommendedName>
        <fullName evidence="1">HTH cro/C1-type domain-containing protein</fullName>
    </recommendedName>
</protein>
<dbReference type="EMBL" id="BMUE01000001">
    <property type="protein sequence ID" value="GGW33359.1"/>
    <property type="molecule type" value="Genomic_DNA"/>
</dbReference>